<proteinExistence type="predicted"/>
<reference evidence="2" key="1">
    <citation type="submission" date="2021-04" db="EMBL/GenBank/DDBJ databases">
        <authorList>
            <person name="Hartkoorn R.C."/>
            <person name="Beaudoing E."/>
            <person name="Hot D."/>
        </authorList>
    </citation>
    <scope>NUCLEOTIDE SEQUENCE</scope>
    <source>
        <strain evidence="2">NRRL B-16292</strain>
    </source>
</reference>
<organism evidence="2 3">
    <name type="scientific">Dactylosporangium fulvum</name>
    <dbReference type="NCBI Taxonomy" id="53359"/>
    <lineage>
        <taxon>Bacteria</taxon>
        <taxon>Bacillati</taxon>
        <taxon>Actinomycetota</taxon>
        <taxon>Actinomycetes</taxon>
        <taxon>Micromonosporales</taxon>
        <taxon>Micromonosporaceae</taxon>
        <taxon>Dactylosporangium</taxon>
    </lineage>
</organism>
<dbReference type="InterPro" id="IPR006199">
    <property type="entry name" value="LexA_DNA-bd_dom"/>
</dbReference>
<dbReference type="Proteomes" id="UP001059617">
    <property type="component" value="Chromosome"/>
</dbReference>
<feature type="domain" description="LexA repressor DNA-binding" evidence="1">
    <location>
        <begin position="14"/>
        <end position="72"/>
    </location>
</feature>
<accession>A0ABY5WA84</accession>
<dbReference type="Pfam" id="PF01726">
    <property type="entry name" value="LexA_DNA_bind"/>
    <property type="match status" value="1"/>
</dbReference>
<dbReference type="InterPro" id="IPR036388">
    <property type="entry name" value="WH-like_DNA-bd_sf"/>
</dbReference>
<evidence type="ECO:0000313" key="2">
    <source>
        <dbReference type="EMBL" id="UWP85934.1"/>
    </source>
</evidence>
<keyword evidence="3" id="KW-1185">Reference proteome</keyword>
<dbReference type="RefSeq" id="WP_259864346.1">
    <property type="nucleotide sequence ID" value="NZ_BAAAST010000036.1"/>
</dbReference>
<reference evidence="2" key="2">
    <citation type="submission" date="2022-09" db="EMBL/GenBank/DDBJ databases">
        <title>Biosynthetic gene clusters of Dactylosporangioum fulvum.</title>
        <authorList>
            <person name="Caradec T."/>
        </authorList>
    </citation>
    <scope>NUCLEOTIDE SEQUENCE</scope>
    <source>
        <strain evidence="2">NRRL B-16292</strain>
    </source>
</reference>
<dbReference type="Gene3D" id="1.10.10.10">
    <property type="entry name" value="Winged helix-like DNA-binding domain superfamily/Winged helix DNA-binding domain"/>
    <property type="match status" value="1"/>
</dbReference>
<dbReference type="SUPFAM" id="SSF46785">
    <property type="entry name" value="Winged helix' DNA-binding domain"/>
    <property type="match status" value="1"/>
</dbReference>
<evidence type="ECO:0000313" key="3">
    <source>
        <dbReference type="Proteomes" id="UP001059617"/>
    </source>
</evidence>
<name>A0ABY5WA84_9ACTN</name>
<dbReference type="EMBL" id="CP073720">
    <property type="protein sequence ID" value="UWP85934.1"/>
    <property type="molecule type" value="Genomic_DNA"/>
</dbReference>
<dbReference type="InterPro" id="IPR036390">
    <property type="entry name" value="WH_DNA-bd_sf"/>
</dbReference>
<gene>
    <name evidence="2" type="ORF">Dfulv_17445</name>
</gene>
<protein>
    <recommendedName>
        <fullName evidence="1">LexA repressor DNA-binding domain-containing protein</fullName>
    </recommendedName>
</protein>
<evidence type="ECO:0000259" key="1">
    <source>
        <dbReference type="Pfam" id="PF01726"/>
    </source>
</evidence>
<sequence length="79" mass="8574">MSITAPRHAQRDCQRTAAVLAFIAEYQTRHGYGPSLREIAKGVGLSAAQSAQYHIDALVARRQITRTPGIARSIRTVAA</sequence>